<comment type="caution">
    <text evidence="1">The sequence shown here is derived from an EMBL/GenBank/DDBJ whole genome shotgun (WGS) entry which is preliminary data.</text>
</comment>
<accession>U7V1L6</accession>
<dbReference type="AlphaFoldDB" id="U7V1L6"/>
<evidence type="ECO:0000313" key="1">
    <source>
        <dbReference type="EMBL" id="ERT65470.1"/>
    </source>
</evidence>
<evidence type="ECO:0000313" key="2">
    <source>
        <dbReference type="Proteomes" id="UP000017174"/>
    </source>
</evidence>
<organism evidence="1 2">
    <name type="scientific">Rothia aeria F0184</name>
    <dbReference type="NCBI Taxonomy" id="888019"/>
    <lineage>
        <taxon>Bacteria</taxon>
        <taxon>Bacillati</taxon>
        <taxon>Actinomycetota</taxon>
        <taxon>Actinomycetes</taxon>
        <taxon>Micrococcales</taxon>
        <taxon>Micrococcaceae</taxon>
        <taxon>Rothia</taxon>
    </lineage>
</organism>
<protein>
    <submittedName>
        <fullName evidence="1">Uncharacterized protein</fullName>
    </submittedName>
</protein>
<dbReference type="Proteomes" id="UP000017174">
    <property type="component" value="Unassembled WGS sequence"/>
</dbReference>
<dbReference type="HOGENOM" id="CLU_3295908_0_0_11"/>
<sequence length="40" mass="4519">MISVTRRGRSSGGRYHRFAGGLAGFTLTFKRAFGPMQTWR</sequence>
<proteinExistence type="predicted"/>
<reference evidence="1 2" key="1">
    <citation type="submission" date="2013-08" db="EMBL/GenBank/DDBJ databases">
        <authorList>
            <person name="Weinstock G."/>
            <person name="Sodergren E."/>
            <person name="Wylie T."/>
            <person name="Fulton L."/>
            <person name="Fulton R."/>
            <person name="Fronick C."/>
            <person name="O'Laughlin M."/>
            <person name="Godfrey J."/>
            <person name="Miner T."/>
            <person name="Herter B."/>
            <person name="Appelbaum E."/>
            <person name="Cordes M."/>
            <person name="Lek S."/>
            <person name="Wollam A."/>
            <person name="Pepin K.H."/>
            <person name="Palsikar V.B."/>
            <person name="Mitreva M."/>
            <person name="Wilson R.K."/>
        </authorList>
    </citation>
    <scope>NUCLEOTIDE SEQUENCE [LARGE SCALE GENOMIC DNA]</scope>
    <source>
        <strain evidence="1 2">F0184</strain>
    </source>
</reference>
<name>U7V1L6_9MICC</name>
<gene>
    <name evidence="1" type="ORF">HMPREF0742_01860</name>
</gene>
<dbReference type="EMBL" id="AXZG01000053">
    <property type="protein sequence ID" value="ERT65470.1"/>
    <property type="molecule type" value="Genomic_DNA"/>
</dbReference>